<dbReference type="EMBL" id="QYBB01000024">
    <property type="protein sequence ID" value="RYC30518.1"/>
    <property type="molecule type" value="Genomic_DNA"/>
</dbReference>
<dbReference type="Pfam" id="PF07681">
    <property type="entry name" value="DoxX"/>
    <property type="match status" value="1"/>
</dbReference>
<comment type="caution">
    <text evidence="6">The sequence shown here is derived from an EMBL/GenBank/DDBJ whole genome shotgun (WGS) entry which is preliminary data.</text>
</comment>
<dbReference type="AlphaFoldDB" id="A0A4Q2U401"/>
<evidence type="ECO:0000256" key="3">
    <source>
        <dbReference type="ARBA" id="ARBA00022989"/>
    </source>
</evidence>
<dbReference type="Proteomes" id="UP000290759">
    <property type="component" value="Unassembled WGS sequence"/>
</dbReference>
<organism evidence="6 7">
    <name type="scientific">Lichenibacterium minor</name>
    <dbReference type="NCBI Taxonomy" id="2316528"/>
    <lineage>
        <taxon>Bacteria</taxon>
        <taxon>Pseudomonadati</taxon>
        <taxon>Pseudomonadota</taxon>
        <taxon>Alphaproteobacteria</taxon>
        <taxon>Hyphomicrobiales</taxon>
        <taxon>Lichenihabitantaceae</taxon>
        <taxon>Lichenibacterium</taxon>
    </lineage>
</organism>
<dbReference type="RefSeq" id="WP_129228368.1">
    <property type="nucleotide sequence ID" value="NZ_QYBB01000024.1"/>
</dbReference>
<evidence type="ECO:0000313" key="6">
    <source>
        <dbReference type="EMBL" id="RYC30518.1"/>
    </source>
</evidence>
<protein>
    <submittedName>
        <fullName evidence="6">DoxX family protein</fullName>
    </submittedName>
</protein>
<dbReference type="GO" id="GO:0016020">
    <property type="term" value="C:membrane"/>
    <property type="evidence" value="ECO:0007669"/>
    <property type="project" value="UniProtKB-SubCell"/>
</dbReference>
<evidence type="ECO:0000256" key="5">
    <source>
        <dbReference type="SAM" id="MobiDB-lite"/>
    </source>
</evidence>
<reference evidence="6 7" key="1">
    <citation type="submission" date="2018-12" db="EMBL/GenBank/DDBJ databases">
        <authorList>
            <person name="Grouzdev D.S."/>
            <person name="Krutkina M.S."/>
        </authorList>
    </citation>
    <scope>NUCLEOTIDE SEQUENCE [LARGE SCALE GENOMIC DNA]</scope>
    <source>
        <strain evidence="6 7">RmlP026</strain>
    </source>
</reference>
<evidence type="ECO:0000256" key="1">
    <source>
        <dbReference type="ARBA" id="ARBA00004141"/>
    </source>
</evidence>
<accession>A0A4Q2U401</accession>
<sequence length="164" mass="18294">MIRNQFLRTLTRVSMVCLFPPSAADKVYNRKQALQQAGSGPLPDPGLLLDLGIAVETIAPILIVAEKRDREAALVLAGFCAVTAALYHQFWTYDDLLKQDVKSEGREHLWEFLKNFALAGGLMTITLEHRPPAPKPVPPVLRRPARNPARAAQVPPRTRYTAFR</sequence>
<keyword evidence="3" id="KW-1133">Transmembrane helix</keyword>
<dbReference type="OrthoDB" id="7272111at2"/>
<reference evidence="6 7" key="2">
    <citation type="submission" date="2019-02" db="EMBL/GenBank/DDBJ databases">
        <title>'Lichenibacterium ramalinii' gen. nov. sp. nov., 'Lichenibacterium minor' gen. nov. sp. nov.</title>
        <authorList>
            <person name="Pankratov T."/>
        </authorList>
    </citation>
    <scope>NUCLEOTIDE SEQUENCE [LARGE SCALE GENOMIC DNA]</scope>
    <source>
        <strain evidence="6 7">RmlP026</strain>
    </source>
</reference>
<keyword evidence="4" id="KW-0472">Membrane</keyword>
<feature type="region of interest" description="Disordered" evidence="5">
    <location>
        <begin position="136"/>
        <end position="164"/>
    </location>
</feature>
<keyword evidence="2" id="KW-0812">Transmembrane</keyword>
<feature type="compositionally biased region" description="Low complexity" evidence="5">
    <location>
        <begin position="142"/>
        <end position="157"/>
    </location>
</feature>
<gene>
    <name evidence="6" type="ORF">D3273_18450</name>
</gene>
<keyword evidence="7" id="KW-1185">Reference proteome</keyword>
<dbReference type="InterPro" id="IPR032808">
    <property type="entry name" value="DoxX"/>
</dbReference>
<evidence type="ECO:0000256" key="2">
    <source>
        <dbReference type="ARBA" id="ARBA00022692"/>
    </source>
</evidence>
<comment type="subcellular location">
    <subcellularLocation>
        <location evidence="1">Membrane</location>
        <topology evidence="1">Multi-pass membrane protein</topology>
    </subcellularLocation>
</comment>
<evidence type="ECO:0000313" key="7">
    <source>
        <dbReference type="Proteomes" id="UP000290759"/>
    </source>
</evidence>
<name>A0A4Q2U401_9HYPH</name>
<proteinExistence type="predicted"/>
<evidence type="ECO:0000256" key="4">
    <source>
        <dbReference type="ARBA" id="ARBA00023136"/>
    </source>
</evidence>